<dbReference type="EMBL" id="MIGC01002068">
    <property type="protein sequence ID" value="PHJ21721.1"/>
    <property type="molecule type" value="Genomic_DNA"/>
</dbReference>
<feature type="compositionally biased region" description="Basic and acidic residues" evidence="3">
    <location>
        <begin position="137"/>
        <end position="147"/>
    </location>
</feature>
<dbReference type="PANTHER" id="PTHR45782:SF4">
    <property type="entry name" value="MITOCHONDRIAL RIBOSOME-ASSOCIATED GTPASE 1"/>
    <property type="match status" value="1"/>
</dbReference>
<dbReference type="OrthoDB" id="269151at2759"/>
<organism evidence="5 6">
    <name type="scientific">Cystoisospora suis</name>
    <dbReference type="NCBI Taxonomy" id="483139"/>
    <lineage>
        <taxon>Eukaryota</taxon>
        <taxon>Sar</taxon>
        <taxon>Alveolata</taxon>
        <taxon>Apicomplexa</taxon>
        <taxon>Conoidasida</taxon>
        <taxon>Coccidia</taxon>
        <taxon>Eucoccidiorida</taxon>
        <taxon>Eimeriorina</taxon>
        <taxon>Sarcocystidae</taxon>
        <taxon>Cystoisospora</taxon>
    </lineage>
</organism>
<accession>A0A2C6KBJ1</accession>
<evidence type="ECO:0000256" key="3">
    <source>
        <dbReference type="SAM" id="MobiDB-lite"/>
    </source>
</evidence>
<evidence type="ECO:0000259" key="4">
    <source>
        <dbReference type="Pfam" id="PF01926"/>
    </source>
</evidence>
<dbReference type="GeneID" id="94427824"/>
<dbReference type="SUPFAM" id="SSF52540">
    <property type="entry name" value="P-loop containing nucleoside triphosphate hydrolases"/>
    <property type="match status" value="1"/>
</dbReference>
<dbReference type="GO" id="GO:0032543">
    <property type="term" value="P:mitochondrial translation"/>
    <property type="evidence" value="ECO:0007669"/>
    <property type="project" value="TreeGrafter"/>
</dbReference>
<sequence length="488" mass="54331">MPVYIYMWMRMCSCSRWMMSFKNRIGSWRRPTGPQPTDLLYPPASPSTYPSSSSPGWSIYSSSSSTSTQDKYRPLSPWNPGPGDVDGGLGPRALNLFNSTFRPGTPSSGSSREEEQDELSSSDSTPYFPSSFSSSSFHERRPDHAENEGGLFEDFQPRTHFNLDRSITWFPPHMTKATLAIDKCYKHIDCLLEVRDARAPLTCSSSFLTSKLPSSVQRLVILNKADLVPRRDALRARSLIEDAGIPCLLTCAPQLKKVSTITDFAVKSIRPRFKTVGIWMMLAGLPNTGKSSLLNAMKKIAINASRFGRLDNKIVEGVKRTKAKEGKAAGVTKEVSVFQISNRPRLYCYDTPGIMLPKMKDLETNLKLAALGCVNDHKAGEMYVADYILYHLNRMRRFDYVRVLGLPGPSNDIQEVAGHIFDAAYAPKTNKRRVPPSPDLLSGCRLFTELFRGGKFGFYCLDSLPAPDWADLLHERRGEGPLGGTTCG</sequence>
<name>A0A2C6KBJ1_9APIC</name>
<proteinExistence type="predicted"/>
<protein>
    <submittedName>
        <fullName evidence="5">Gtp binding protein 7 isoform 2 family protein</fullName>
    </submittedName>
</protein>
<feature type="domain" description="G" evidence="4">
    <location>
        <begin position="281"/>
        <end position="358"/>
    </location>
</feature>
<keyword evidence="1" id="KW-0547">Nucleotide-binding</keyword>
<dbReference type="GO" id="GO:0005739">
    <property type="term" value="C:mitochondrion"/>
    <property type="evidence" value="ECO:0007669"/>
    <property type="project" value="TreeGrafter"/>
</dbReference>
<dbReference type="InterPro" id="IPR027417">
    <property type="entry name" value="P-loop_NTPase"/>
</dbReference>
<dbReference type="PANTHER" id="PTHR45782">
    <property type="entry name" value="MITOCHONDRIAL RIBOSOME-ASSOCIATED GTPASE 1"/>
    <property type="match status" value="1"/>
</dbReference>
<evidence type="ECO:0000256" key="2">
    <source>
        <dbReference type="ARBA" id="ARBA00023134"/>
    </source>
</evidence>
<feature type="compositionally biased region" description="Low complexity" evidence="3">
    <location>
        <begin position="121"/>
        <end position="136"/>
    </location>
</feature>
<dbReference type="RefSeq" id="XP_067923401.1">
    <property type="nucleotide sequence ID" value="XM_068064613.1"/>
</dbReference>
<feature type="compositionally biased region" description="Polar residues" evidence="3">
    <location>
        <begin position="96"/>
        <end position="109"/>
    </location>
</feature>
<dbReference type="Proteomes" id="UP000221165">
    <property type="component" value="Unassembled WGS sequence"/>
</dbReference>
<dbReference type="GO" id="GO:0003924">
    <property type="term" value="F:GTPase activity"/>
    <property type="evidence" value="ECO:0007669"/>
    <property type="project" value="TreeGrafter"/>
</dbReference>
<keyword evidence="2" id="KW-0342">GTP-binding</keyword>
<evidence type="ECO:0000313" key="6">
    <source>
        <dbReference type="Proteomes" id="UP000221165"/>
    </source>
</evidence>
<dbReference type="GO" id="GO:0005525">
    <property type="term" value="F:GTP binding"/>
    <property type="evidence" value="ECO:0007669"/>
    <property type="project" value="UniProtKB-KW"/>
</dbReference>
<dbReference type="Pfam" id="PF01926">
    <property type="entry name" value="MMR_HSR1"/>
    <property type="match status" value="1"/>
</dbReference>
<dbReference type="Gene3D" id="3.40.50.300">
    <property type="entry name" value="P-loop containing nucleotide triphosphate hydrolases"/>
    <property type="match status" value="1"/>
</dbReference>
<gene>
    <name evidence="5" type="ORF">CSUI_004422</name>
</gene>
<dbReference type="InterPro" id="IPR006073">
    <property type="entry name" value="GTP-bd"/>
</dbReference>
<dbReference type="AlphaFoldDB" id="A0A2C6KBJ1"/>
<dbReference type="Gene3D" id="1.10.1580.10">
    <property type="match status" value="1"/>
</dbReference>
<comment type="caution">
    <text evidence="5">The sequence shown here is derived from an EMBL/GenBank/DDBJ whole genome shotgun (WGS) entry which is preliminary data.</text>
</comment>
<dbReference type="VEuPathDB" id="ToxoDB:CSUI_004422"/>
<feature type="compositionally biased region" description="Low complexity" evidence="3">
    <location>
        <begin position="46"/>
        <end position="68"/>
    </location>
</feature>
<feature type="region of interest" description="Disordered" evidence="3">
    <location>
        <begin position="36"/>
        <end position="153"/>
    </location>
</feature>
<dbReference type="InterPro" id="IPR023179">
    <property type="entry name" value="GTP-bd_ortho_bundle_sf"/>
</dbReference>
<keyword evidence="6" id="KW-1185">Reference proteome</keyword>
<reference evidence="5 6" key="1">
    <citation type="journal article" date="2017" name="Int. J. Parasitol.">
        <title>The genome of the protozoan parasite Cystoisospora suis and a reverse vaccinology approach to identify vaccine candidates.</title>
        <authorList>
            <person name="Palmieri N."/>
            <person name="Shrestha A."/>
            <person name="Ruttkowski B."/>
            <person name="Beck T."/>
            <person name="Vogl C."/>
            <person name="Tomley F."/>
            <person name="Blake D.P."/>
            <person name="Joachim A."/>
        </authorList>
    </citation>
    <scope>NUCLEOTIDE SEQUENCE [LARGE SCALE GENOMIC DNA]</scope>
    <source>
        <strain evidence="5 6">Wien I</strain>
    </source>
</reference>
<evidence type="ECO:0000313" key="5">
    <source>
        <dbReference type="EMBL" id="PHJ21721.1"/>
    </source>
</evidence>
<evidence type="ECO:0000256" key="1">
    <source>
        <dbReference type="ARBA" id="ARBA00022741"/>
    </source>
</evidence>